<keyword evidence="1" id="KW-0472">Membrane</keyword>
<evidence type="ECO:0000256" key="1">
    <source>
        <dbReference type="SAM" id="Phobius"/>
    </source>
</evidence>
<name>A0A0D8Y3R3_DICVI</name>
<keyword evidence="1" id="KW-1133">Transmembrane helix</keyword>
<reference evidence="2 3" key="1">
    <citation type="submission" date="2013-11" db="EMBL/GenBank/DDBJ databases">
        <title>Draft genome of the bovine lungworm Dictyocaulus viviparus.</title>
        <authorList>
            <person name="Mitreva M."/>
        </authorList>
    </citation>
    <scope>NUCLEOTIDE SEQUENCE [LARGE SCALE GENOMIC DNA]</scope>
    <source>
        <strain evidence="2 3">HannoverDv2000</strain>
    </source>
</reference>
<gene>
    <name evidence="2" type="ORF">DICVIV_03184</name>
</gene>
<organism evidence="2 3">
    <name type="scientific">Dictyocaulus viviparus</name>
    <name type="common">Bovine lungworm</name>
    <dbReference type="NCBI Taxonomy" id="29172"/>
    <lineage>
        <taxon>Eukaryota</taxon>
        <taxon>Metazoa</taxon>
        <taxon>Ecdysozoa</taxon>
        <taxon>Nematoda</taxon>
        <taxon>Chromadorea</taxon>
        <taxon>Rhabditida</taxon>
        <taxon>Rhabditina</taxon>
        <taxon>Rhabditomorpha</taxon>
        <taxon>Strongyloidea</taxon>
        <taxon>Metastrongylidae</taxon>
        <taxon>Dictyocaulus</taxon>
    </lineage>
</organism>
<protein>
    <submittedName>
        <fullName evidence="2">Uncharacterized protein</fullName>
    </submittedName>
</protein>
<proteinExistence type="predicted"/>
<dbReference type="Proteomes" id="UP000053766">
    <property type="component" value="Unassembled WGS sequence"/>
</dbReference>
<evidence type="ECO:0000313" key="3">
    <source>
        <dbReference type="Proteomes" id="UP000053766"/>
    </source>
</evidence>
<sequence>MDLLVVSLLVHFEYSTSYLQNAFTVGHNDSSDGIRYVVSAARRPLRGEARQWERSCALAPPLYGILSVRTMFILPFLAPPTHMRAQPPQQYYQPQQMFVQQQQFFSGPQYSRQPGIDYDPHQTAMSTVYMSQEIPHPTPIQMQPPPQPIQQQRNKNILTIRDPNTLEVVDLCAKTDSALEVKKDEVEVVILFCIVQSLTLIFRMLLNKSRMVGCDLVYIWTTLLYTILSVFHKLCHKHIFKLF</sequence>
<feature type="transmembrane region" description="Helical" evidence="1">
    <location>
        <begin position="217"/>
        <end position="235"/>
    </location>
</feature>
<reference evidence="3" key="2">
    <citation type="journal article" date="2016" name="Sci. Rep.">
        <title>Dictyocaulus viviparus genome, variome and transcriptome elucidate lungworm biology and support future intervention.</title>
        <authorList>
            <person name="McNulty S.N."/>
            <person name="Strube C."/>
            <person name="Rosa B.A."/>
            <person name="Martin J.C."/>
            <person name="Tyagi R."/>
            <person name="Choi Y.J."/>
            <person name="Wang Q."/>
            <person name="Hallsworth Pepin K."/>
            <person name="Zhang X."/>
            <person name="Ozersky P."/>
            <person name="Wilson R.K."/>
            <person name="Sternberg P.W."/>
            <person name="Gasser R.B."/>
            <person name="Mitreva M."/>
        </authorList>
    </citation>
    <scope>NUCLEOTIDE SEQUENCE [LARGE SCALE GENOMIC DNA]</scope>
    <source>
        <strain evidence="3">HannoverDv2000</strain>
    </source>
</reference>
<keyword evidence="3" id="KW-1185">Reference proteome</keyword>
<evidence type="ECO:0000313" key="2">
    <source>
        <dbReference type="EMBL" id="KJH50664.1"/>
    </source>
</evidence>
<keyword evidence="1" id="KW-0812">Transmembrane</keyword>
<accession>A0A0D8Y3R3</accession>
<dbReference type="AlphaFoldDB" id="A0A0D8Y3R3"/>
<dbReference type="EMBL" id="KN716200">
    <property type="protein sequence ID" value="KJH50664.1"/>
    <property type="molecule type" value="Genomic_DNA"/>
</dbReference>